<keyword evidence="4" id="KW-1185">Reference proteome</keyword>
<dbReference type="InterPro" id="IPR008962">
    <property type="entry name" value="PapD-like_sf"/>
</dbReference>
<dbReference type="Pfam" id="PF00635">
    <property type="entry name" value="Motile_Sperm"/>
    <property type="match status" value="1"/>
</dbReference>
<dbReference type="EMBL" id="PKPP01000065">
    <property type="protein sequence ID" value="PWA98474.1"/>
    <property type="molecule type" value="Genomic_DNA"/>
</dbReference>
<dbReference type="OrthoDB" id="264603at2759"/>
<dbReference type="GO" id="GO:0005886">
    <property type="term" value="C:plasma membrane"/>
    <property type="evidence" value="ECO:0007669"/>
    <property type="project" value="TreeGrafter"/>
</dbReference>
<proteinExistence type="inferred from homology"/>
<evidence type="ECO:0000259" key="2">
    <source>
        <dbReference type="PROSITE" id="PS50202"/>
    </source>
</evidence>
<reference evidence="3 4" key="1">
    <citation type="journal article" date="2018" name="Mol. Plant">
        <title>The genome of Artemisia annua provides insight into the evolution of Asteraceae family and artemisinin biosynthesis.</title>
        <authorList>
            <person name="Shen Q."/>
            <person name="Zhang L."/>
            <person name="Liao Z."/>
            <person name="Wang S."/>
            <person name="Yan T."/>
            <person name="Shi P."/>
            <person name="Liu M."/>
            <person name="Fu X."/>
            <person name="Pan Q."/>
            <person name="Wang Y."/>
            <person name="Lv Z."/>
            <person name="Lu X."/>
            <person name="Zhang F."/>
            <person name="Jiang W."/>
            <person name="Ma Y."/>
            <person name="Chen M."/>
            <person name="Hao X."/>
            <person name="Li L."/>
            <person name="Tang Y."/>
            <person name="Lv G."/>
            <person name="Zhou Y."/>
            <person name="Sun X."/>
            <person name="Brodelius P.E."/>
            <person name="Rose J.K.C."/>
            <person name="Tang K."/>
        </authorList>
    </citation>
    <scope>NUCLEOTIDE SEQUENCE [LARGE SCALE GENOMIC DNA]</scope>
    <source>
        <strain evidence="4">cv. Huhao1</strain>
        <tissue evidence="3">Leaf</tissue>
    </source>
</reference>
<dbReference type="Proteomes" id="UP000245207">
    <property type="component" value="Unassembled WGS sequence"/>
</dbReference>
<evidence type="ECO:0000313" key="3">
    <source>
        <dbReference type="EMBL" id="PWA98474.1"/>
    </source>
</evidence>
<dbReference type="Gene3D" id="2.60.40.10">
    <property type="entry name" value="Immunoglobulins"/>
    <property type="match status" value="1"/>
</dbReference>
<accession>A0A2U1QKD7</accession>
<evidence type="ECO:0000313" key="4">
    <source>
        <dbReference type="Proteomes" id="UP000245207"/>
    </source>
</evidence>
<comment type="similarity">
    <text evidence="1">Belongs to the VAMP-associated protein (VAP) (TC 9.B.17) family.</text>
</comment>
<dbReference type="PROSITE" id="PS50202">
    <property type="entry name" value="MSP"/>
    <property type="match status" value="1"/>
</dbReference>
<name>A0A2U1QKD7_ARTAN</name>
<dbReference type="InterPro" id="IPR016763">
    <property type="entry name" value="VAP"/>
</dbReference>
<dbReference type="PANTHER" id="PTHR10809:SF45">
    <property type="entry name" value="VESICLE-ASSOCIATED PROTEIN 2-2"/>
    <property type="match status" value="1"/>
</dbReference>
<dbReference type="GO" id="GO:0061817">
    <property type="term" value="P:endoplasmic reticulum-plasma membrane tethering"/>
    <property type="evidence" value="ECO:0007669"/>
    <property type="project" value="TreeGrafter"/>
</dbReference>
<dbReference type="InterPro" id="IPR000535">
    <property type="entry name" value="MSP_dom"/>
</dbReference>
<dbReference type="STRING" id="35608.A0A2U1QKD7"/>
<evidence type="ECO:0000256" key="1">
    <source>
        <dbReference type="ARBA" id="ARBA00008932"/>
    </source>
</evidence>
<dbReference type="GO" id="GO:0005789">
    <property type="term" value="C:endoplasmic reticulum membrane"/>
    <property type="evidence" value="ECO:0007669"/>
    <property type="project" value="InterPro"/>
</dbReference>
<organism evidence="3 4">
    <name type="scientific">Artemisia annua</name>
    <name type="common">Sweet wormwood</name>
    <dbReference type="NCBI Taxonomy" id="35608"/>
    <lineage>
        <taxon>Eukaryota</taxon>
        <taxon>Viridiplantae</taxon>
        <taxon>Streptophyta</taxon>
        <taxon>Embryophyta</taxon>
        <taxon>Tracheophyta</taxon>
        <taxon>Spermatophyta</taxon>
        <taxon>Magnoliopsida</taxon>
        <taxon>eudicotyledons</taxon>
        <taxon>Gunneridae</taxon>
        <taxon>Pentapetalae</taxon>
        <taxon>asterids</taxon>
        <taxon>campanulids</taxon>
        <taxon>Asterales</taxon>
        <taxon>Asteraceae</taxon>
        <taxon>Asteroideae</taxon>
        <taxon>Anthemideae</taxon>
        <taxon>Artemisiinae</taxon>
        <taxon>Artemisia</taxon>
    </lineage>
</organism>
<dbReference type="SUPFAM" id="SSF49354">
    <property type="entry name" value="PapD-like"/>
    <property type="match status" value="1"/>
</dbReference>
<protein>
    <submittedName>
        <fullName evidence="3">Vesicle-associated membrane-protein-associated protein</fullName>
    </submittedName>
</protein>
<dbReference type="GO" id="GO:0090158">
    <property type="term" value="P:endoplasmic reticulum membrane organization"/>
    <property type="evidence" value="ECO:0007669"/>
    <property type="project" value="TreeGrafter"/>
</dbReference>
<comment type="caution">
    <text evidence="3">The sequence shown here is derived from an EMBL/GenBank/DDBJ whole genome shotgun (WGS) entry which is preliminary data.</text>
</comment>
<dbReference type="PANTHER" id="PTHR10809">
    <property type="entry name" value="VESICLE-ASSOCIATED MEMBRANE PROTEIN-ASSOCIATED PROTEIN"/>
    <property type="match status" value="1"/>
</dbReference>
<gene>
    <name evidence="3" type="ORF">CTI12_AA018640</name>
</gene>
<feature type="domain" description="MSP" evidence="2">
    <location>
        <begin position="23"/>
        <end position="131"/>
    </location>
</feature>
<dbReference type="AlphaFoldDB" id="A0A2U1QKD7"/>
<dbReference type="InterPro" id="IPR013783">
    <property type="entry name" value="Ig-like_fold"/>
</dbReference>
<sequence length="240" mass="27066">MTLQECEYVRFSDAKMSTEDQLLLEIDPQEIRLVLEHEKPISHSIRINNKSDYHVAFKVKTTSATEHYVKPNAGIIKPHLTTSITVAFQSGTHGEEKLLVQSKIVPDGTKEEHIASETTFNQEKELKVVLLGPSCREQTKHASFLQKRTLSHLTMHICNENERIEAHNGITFYSDVALSGHAAHAILGVVKTVAQDINFQTDAMDMSILEAVSKGELDEQVKRLIHKRWEVLLSCVIICN</sequence>